<dbReference type="EMBL" id="BHYM01000043">
    <property type="protein sequence ID" value="GCE41363.1"/>
    <property type="molecule type" value="Genomic_DNA"/>
</dbReference>
<accession>A0A402CCS4</accession>
<keyword evidence="1" id="KW-0732">Signal</keyword>
<dbReference type="AlphaFoldDB" id="A0A402CCS4"/>
<keyword evidence="3" id="KW-1185">Reference proteome</keyword>
<evidence type="ECO:0000313" key="3">
    <source>
        <dbReference type="Proteomes" id="UP000287519"/>
    </source>
</evidence>
<organism evidence="2 3">
    <name type="scientific">Rhodococcus wratislaviensis</name>
    <name type="common">Tsukamurella wratislaviensis</name>
    <dbReference type="NCBI Taxonomy" id="44752"/>
    <lineage>
        <taxon>Bacteria</taxon>
        <taxon>Bacillati</taxon>
        <taxon>Actinomycetota</taxon>
        <taxon>Actinomycetes</taxon>
        <taxon>Mycobacteriales</taxon>
        <taxon>Nocardiaceae</taxon>
        <taxon>Rhodococcus</taxon>
    </lineage>
</organism>
<evidence type="ECO:0008006" key="4">
    <source>
        <dbReference type="Google" id="ProtNLM"/>
    </source>
</evidence>
<feature type="signal peptide" evidence="1">
    <location>
        <begin position="1"/>
        <end position="48"/>
    </location>
</feature>
<feature type="chain" id="PRO_5019082145" description="Secreted protein" evidence="1">
    <location>
        <begin position="49"/>
        <end position="223"/>
    </location>
</feature>
<reference evidence="2 3" key="1">
    <citation type="submission" date="2018-11" db="EMBL/GenBank/DDBJ databases">
        <title>Microbial catabolism of amino acid.</title>
        <authorList>
            <person name="Hibi M."/>
            <person name="Ogawa J."/>
        </authorList>
    </citation>
    <scope>NUCLEOTIDE SEQUENCE [LARGE SCALE GENOMIC DNA]</scope>
    <source>
        <strain evidence="2 3">C31-06</strain>
    </source>
</reference>
<comment type="caution">
    <text evidence="2">The sequence shown here is derived from an EMBL/GenBank/DDBJ whole genome shotgun (WGS) entry which is preliminary data.</text>
</comment>
<name>A0A402CCS4_RHOWR</name>
<proteinExistence type="predicted"/>
<gene>
    <name evidence="2" type="ORF">Rhow_005022</name>
</gene>
<sequence length="223" mass="22885">MQFTAMGVFRSRAQRGAEMTRSTVFRRAAIVLASAAAFGMLSSGPASAAPVADFAKGAAELQALATEVSPAATAAVDALLGASVFIPKDVLEVGLTTPQDFMYPSPTLGCGVADKPATVTLASAQGGPNLFPQISANQLRFQAIPAYVAIPQSSELSVAWINLTTFQGGIVKLDDKLPILGTPLLSKIVDTGKGTVLATMFGTVGYADDVTCTVVPTVGTFTV</sequence>
<protein>
    <recommendedName>
        <fullName evidence="4">Secreted protein</fullName>
    </recommendedName>
</protein>
<evidence type="ECO:0000256" key="1">
    <source>
        <dbReference type="SAM" id="SignalP"/>
    </source>
</evidence>
<evidence type="ECO:0000313" key="2">
    <source>
        <dbReference type="EMBL" id="GCE41363.1"/>
    </source>
</evidence>
<dbReference type="Proteomes" id="UP000287519">
    <property type="component" value="Unassembled WGS sequence"/>
</dbReference>